<dbReference type="KEGG" id="msei:MSEDJ_08880"/>
<dbReference type="RefSeq" id="WP_163795774.1">
    <property type="nucleotide sequence ID" value="NZ_AP022588.1"/>
</dbReference>
<dbReference type="Proteomes" id="UP000467193">
    <property type="component" value="Chromosome"/>
</dbReference>
<dbReference type="AlphaFoldDB" id="A0A7I7QKI4"/>
<name>A0A7I7QKI4_9MYCO</name>
<protein>
    <submittedName>
        <fullName evidence="1">Uncharacterized protein</fullName>
    </submittedName>
</protein>
<evidence type="ECO:0000313" key="2">
    <source>
        <dbReference type="Proteomes" id="UP000467193"/>
    </source>
</evidence>
<sequence length="53" mass="5673">MDALMIKTLLCVVGLPTAVLIVFGLALEDADVTEGRPFVVTSSQSDAVEDQRH</sequence>
<proteinExistence type="predicted"/>
<gene>
    <name evidence="1" type="ORF">MSEDJ_08880</name>
</gene>
<dbReference type="EMBL" id="AP022588">
    <property type="protein sequence ID" value="BBY26792.1"/>
    <property type="molecule type" value="Genomic_DNA"/>
</dbReference>
<evidence type="ECO:0000313" key="1">
    <source>
        <dbReference type="EMBL" id="BBY26792.1"/>
    </source>
</evidence>
<keyword evidence="2" id="KW-1185">Reference proteome</keyword>
<organism evidence="1 2">
    <name type="scientific">Mycolicibacterium sediminis</name>
    <dbReference type="NCBI Taxonomy" id="1286180"/>
    <lineage>
        <taxon>Bacteria</taxon>
        <taxon>Bacillati</taxon>
        <taxon>Actinomycetota</taxon>
        <taxon>Actinomycetes</taxon>
        <taxon>Mycobacteriales</taxon>
        <taxon>Mycobacteriaceae</taxon>
        <taxon>Mycolicibacterium</taxon>
    </lineage>
</organism>
<accession>A0A7I7QKI4</accession>
<reference evidence="1 2" key="1">
    <citation type="journal article" date="2019" name="Emerg. Microbes Infect.">
        <title>Comprehensive subspecies identification of 175 nontuberculous mycobacteria species based on 7547 genomic profiles.</title>
        <authorList>
            <person name="Matsumoto Y."/>
            <person name="Kinjo T."/>
            <person name="Motooka D."/>
            <person name="Nabeya D."/>
            <person name="Jung N."/>
            <person name="Uechi K."/>
            <person name="Horii T."/>
            <person name="Iida T."/>
            <person name="Fujita J."/>
            <person name="Nakamura S."/>
        </authorList>
    </citation>
    <scope>NUCLEOTIDE SEQUENCE [LARGE SCALE GENOMIC DNA]</scope>
    <source>
        <strain evidence="1 2">JCM 17899</strain>
    </source>
</reference>